<evidence type="ECO:0000313" key="7">
    <source>
        <dbReference type="EMBL" id="MPR24508.1"/>
    </source>
</evidence>
<dbReference type="PANTHER" id="PTHR15680:SF9">
    <property type="entry name" value="LARGE RIBOSOMAL SUBUNIT PROTEIN BL19M"/>
    <property type="match status" value="1"/>
</dbReference>
<comment type="function">
    <text evidence="5 6">This protein is located at the 30S-50S ribosomal subunit interface and may play a role in the structure and function of the aminoacyl-tRNA binding site.</text>
</comment>
<sequence length="127" mass="14227">MNLIQQLEQEQIARLAKTIPVFQPGDTVIVNVKVKEGERTRVQAYEGVCIARSGGGLHESFTVRKISYGEGVERVFPLYSPLVESIKVVRRGAVRRAKLYYLRDRRGKSARIAERAEKKTATPAAAE</sequence>
<dbReference type="Gene3D" id="2.30.30.790">
    <property type="match status" value="1"/>
</dbReference>
<reference evidence="7 8" key="1">
    <citation type="journal article" date="2019" name="Syst. Appl. Microbiol.">
        <title>Microvirga tunisiensis sp. nov., a root nodule symbiotic bacterium isolated from Lupinus micranthus and L. luteus grown in Northern Tunisia.</title>
        <authorList>
            <person name="Msaddak A."/>
            <person name="Rejili M."/>
            <person name="Duran D."/>
            <person name="Mars M."/>
            <person name="Palacios J.M."/>
            <person name="Ruiz-Argueso T."/>
            <person name="Rey L."/>
            <person name="Imperial J."/>
        </authorList>
    </citation>
    <scope>NUCLEOTIDE SEQUENCE [LARGE SCALE GENOMIC DNA]</scope>
    <source>
        <strain evidence="7 8">Lmie10</strain>
    </source>
</reference>
<protein>
    <recommendedName>
        <fullName evidence="4 5">Large ribosomal subunit protein bL19</fullName>
    </recommendedName>
</protein>
<dbReference type="InterPro" id="IPR001857">
    <property type="entry name" value="Ribosomal_bL19"/>
</dbReference>
<evidence type="ECO:0000256" key="6">
    <source>
        <dbReference type="RuleBase" id="RU000559"/>
    </source>
</evidence>
<comment type="caution">
    <text evidence="7">The sequence shown here is derived from an EMBL/GenBank/DDBJ whole genome shotgun (WGS) entry which is preliminary data.</text>
</comment>
<accession>A0A5N7MCV5</accession>
<dbReference type="InterPro" id="IPR038657">
    <property type="entry name" value="Ribosomal_bL19_sf"/>
</dbReference>
<name>A0A5N7MCV5_9HYPH</name>
<proteinExistence type="inferred from homology"/>
<dbReference type="PANTHER" id="PTHR15680">
    <property type="entry name" value="RIBOSOMAL PROTEIN L19"/>
    <property type="match status" value="1"/>
</dbReference>
<dbReference type="Proteomes" id="UP000403266">
    <property type="component" value="Unassembled WGS sequence"/>
</dbReference>
<keyword evidence="8" id="KW-1185">Reference proteome</keyword>
<gene>
    <name evidence="5" type="primary">rplS</name>
    <name evidence="7" type="ORF">FS320_04500</name>
</gene>
<evidence type="ECO:0000256" key="2">
    <source>
        <dbReference type="ARBA" id="ARBA00022980"/>
    </source>
</evidence>
<dbReference type="GO" id="GO:0022625">
    <property type="term" value="C:cytosolic large ribosomal subunit"/>
    <property type="evidence" value="ECO:0007669"/>
    <property type="project" value="TreeGrafter"/>
</dbReference>
<keyword evidence="3 5" id="KW-0687">Ribonucleoprotein</keyword>
<dbReference type="PIRSF" id="PIRSF002191">
    <property type="entry name" value="Ribosomal_L19"/>
    <property type="match status" value="1"/>
</dbReference>
<dbReference type="GO" id="GO:0003735">
    <property type="term" value="F:structural constituent of ribosome"/>
    <property type="evidence" value="ECO:0007669"/>
    <property type="project" value="InterPro"/>
</dbReference>
<dbReference type="EMBL" id="VOSK01000007">
    <property type="protein sequence ID" value="MPR24508.1"/>
    <property type="molecule type" value="Genomic_DNA"/>
</dbReference>
<organism evidence="7 8">
    <name type="scientific">Microvirga tunisiensis</name>
    <dbReference type="NCBI Taxonomy" id="2108360"/>
    <lineage>
        <taxon>Bacteria</taxon>
        <taxon>Pseudomonadati</taxon>
        <taxon>Pseudomonadota</taxon>
        <taxon>Alphaproteobacteria</taxon>
        <taxon>Hyphomicrobiales</taxon>
        <taxon>Methylobacteriaceae</taxon>
        <taxon>Microvirga</taxon>
    </lineage>
</organism>
<dbReference type="RefSeq" id="WP_152709703.1">
    <property type="nucleotide sequence ID" value="NZ_VOSJ01000008.1"/>
</dbReference>
<dbReference type="PROSITE" id="PS01015">
    <property type="entry name" value="RIBOSOMAL_L19"/>
    <property type="match status" value="1"/>
</dbReference>
<evidence type="ECO:0000256" key="3">
    <source>
        <dbReference type="ARBA" id="ARBA00023274"/>
    </source>
</evidence>
<dbReference type="GO" id="GO:0006412">
    <property type="term" value="P:translation"/>
    <property type="evidence" value="ECO:0007669"/>
    <property type="project" value="UniProtKB-UniRule"/>
</dbReference>
<dbReference type="NCBIfam" id="TIGR01024">
    <property type="entry name" value="rplS_bact"/>
    <property type="match status" value="1"/>
</dbReference>
<dbReference type="HAMAP" id="MF_00402">
    <property type="entry name" value="Ribosomal_bL19"/>
    <property type="match status" value="1"/>
</dbReference>
<comment type="similarity">
    <text evidence="1 5 6">Belongs to the bacterial ribosomal protein bL19 family.</text>
</comment>
<dbReference type="InterPro" id="IPR008991">
    <property type="entry name" value="Translation_prot_SH3-like_sf"/>
</dbReference>
<evidence type="ECO:0000313" key="8">
    <source>
        <dbReference type="Proteomes" id="UP000403266"/>
    </source>
</evidence>
<dbReference type="Pfam" id="PF01245">
    <property type="entry name" value="Ribosomal_L19"/>
    <property type="match status" value="1"/>
</dbReference>
<evidence type="ECO:0000256" key="4">
    <source>
        <dbReference type="ARBA" id="ARBA00035171"/>
    </source>
</evidence>
<dbReference type="AlphaFoldDB" id="A0A5N7MCV5"/>
<dbReference type="PRINTS" id="PR00061">
    <property type="entry name" value="RIBOSOMALL19"/>
</dbReference>
<keyword evidence="2 5" id="KW-0689">Ribosomal protein</keyword>
<dbReference type="OrthoDB" id="9803541at2"/>
<dbReference type="SUPFAM" id="SSF50104">
    <property type="entry name" value="Translation proteins SH3-like domain"/>
    <property type="match status" value="1"/>
</dbReference>
<dbReference type="FunFam" id="2.30.30.790:FF:000001">
    <property type="entry name" value="50S ribosomal protein L19"/>
    <property type="match status" value="1"/>
</dbReference>
<evidence type="ECO:0000256" key="5">
    <source>
        <dbReference type="HAMAP-Rule" id="MF_00402"/>
    </source>
</evidence>
<dbReference type="InterPro" id="IPR018257">
    <property type="entry name" value="Ribosomal_bL19_CS"/>
</dbReference>
<evidence type="ECO:0000256" key="1">
    <source>
        <dbReference type="ARBA" id="ARBA00005781"/>
    </source>
</evidence>